<dbReference type="NCBIfam" id="TIGR03696">
    <property type="entry name" value="Rhs_assc_core"/>
    <property type="match status" value="1"/>
</dbReference>
<dbReference type="AlphaFoldDB" id="A0A7R6PQX8"/>
<dbReference type="EMBL" id="AP017470">
    <property type="protein sequence ID" value="BBB32711.1"/>
    <property type="molecule type" value="Genomic_DNA"/>
</dbReference>
<reference evidence="1 2" key="1">
    <citation type="journal article" date="2012" name="Extremophiles">
        <title>Thermotomaculum hydrothermale gen. nov., sp. nov., a novel heterotrophic thermophile within the phylum Acidobacteria from a deep-sea hydrothermal vent chimney in the Southern Okinawa Trough.</title>
        <authorList>
            <person name="Izumi H."/>
            <person name="Nunoura T."/>
            <person name="Miyazaki M."/>
            <person name="Mino S."/>
            <person name="Toki T."/>
            <person name="Takai K."/>
            <person name="Sako Y."/>
            <person name="Sawabe T."/>
            <person name="Nakagawa S."/>
        </authorList>
    </citation>
    <scope>NUCLEOTIDE SEQUENCE [LARGE SCALE GENOMIC DNA]</scope>
    <source>
        <strain evidence="1 2">AC55</strain>
    </source>
</reference>
<dbReference type="Proteomes" id="UP000595564">
    <property type="component" value="Chromosome"/>
</dbReference>
<dbReference type="KEGG" id="thyd:TTHT_1181"/>
<dbReference type="Gene3D" id="2.180.10.10">
    <property type="entry name" value="RHS repeat-associated core"/>
    <property type="match status" value="1"/>
</dbReference>
<gene>
    <name evidence="1" type="ORF">TTHT_1181</name>
</gene>
<evidence type="ECO:0000313" key="2">
    <source>
        <dbReference type="Proteomes" id="UP000595564"/>
    </source>
</evidence>
<sequence>MNSDKRLKLKLNDSGEILHTTDTLAYGEELTAPYENNKDEVLNTITYTGHEKDYETDLTYMLARYYSSQTGRFLSPDPGYDYDQLDPMSWNLYSYVRGNPVNFIDKNRKEIYLKDGDRIVKFKIGKYYDPKKYGEKIHRMAQALTSLMRIHKKLNKLVRDLVKSKNHHVMQIKSYIKYYGDRVPDAVVKDDSTSGNTHIYVLHLLGNEGYDGKIASPLATLAHEVKHAWDDDHNYKDMEVRYKGVKMGEIRAVYYENIVRTRTYDNKLRFKYGGKSITEEMFKYALGDDYDEDDF</sequence>
<protein>
    <recommendedName>
        <fullName evidence="3">RHS repeat-associated core domain-containing protein</fullName>
    </recommendedName>
</protein>
<dbReference type="RefSeq" id="WP_201327014.1">
    <property type="nucleotide sequence ID" value="NZ_AP017470.1"/>
</dbReference>
<keyword evidence="2" id="KW-1185">Reference proteome</keyword>
<organism evidence="1 2">
    <name type="scientific">Thermotomaculum hydrothermale</name>
    <dbReference type="NCBI Taxonomy" id="981385"/>
    <lineage>
        <taxon>Bacteria</taxon>
        <taxon>Pseudomonadati</taxon>
        <taxon>Acidobacteriota</taxon>
        <taxon>Holophagae</taxon>
        <taxon>Thermotomaculales</taxon>
        <taxon>Thermotomaculaceae</taxon>
        <taxon>Thermotomaculum</taxon>
    </lineage>
</organism>
<accession>A0A7R6PQX8</accession>
<dbReference type="PANTHER" id="PTHR32305:SF17">
    <property type="entry name" value="TRNA NUCLEASE WAPA"/>
    <property type="match status" value="1"/>
</dbReference>
<evidence type="ECO:0008006" key="3">
    <source>
        <dbReference type="Google" id="ProtNLM"/>
    </source>
</evidence>
<dbReference type="InterPro" id="IPR022385">
    <property type="entry name" value="Rhs_assc_core"/>
</dbReference>
<proteinExistence type="predicted"/>
<evidence type="ECO:0000313" key="1">
    <source>
        <dbReference type="EMBL" id="BBB32711.1"/>
    </source>
</evidence>
<name>A0A7R6PQX8_9BACT</name>
<dbReference type="PANTHER" id="PTHR32305">
    <property type="match status" value="1"/>
</dbReference>
<dbReference type="InterPro" id="IPR050708">
    <property type="entry name" value="T6SS_VgrG/RHS"/>
</dbReference>